<accession>A0A4C1XR04</accession>
<feature type="compositionally biased region" description="Basic and acidic residues" evidence="1">
    <location>
        <begin position="55"/>
        <end position="68"/>
    </location>
</feature>
<dbReference type="Proteomes" id="UP000299102">
    <property type="component" value="Unassembled WGS sequence"/>
</dbReference>
<name>A0A4C1XR04_EUMVA</name>
<dbReference type="EMBL" id="BGZK01000933">
    <property type="protein sequence ID" value="GBP65590.1"/>
    <property type="molecule type" value="Genomic_DNA"/>
</dbReference>
<proteinExistence type="predicted"/>
<feature type="region of interest" description="Disordered" evidence="1">
    <location>
        <begin position="45"/>
        <end position="68"/>
    </location>
</feature>
<comment type="caution">
    <text evidence="2">The sequence shown here is derived from an EMBL/GenBank/DDBJ whole genome shotgun (WGS) entry which is preliminary data.</text>
</comment>
<evidence type="ECO:0000256" key="1">
    <source>
        <dbReference type="SAM" id="MobiDB-lite"/>
    </source>
</evidence>
<dbReference type="AlphaFoldDB" id="A0A4C1XR04"/>
<organism evidence="2 3">
    <name type="scientific">Eumeta variegata</name>
    <name type="common">Bagworm moth</name>
    <name type="synonym">Eumeta japonica</name>
    <dbReference type="NCBI Taxonomy" id="151549"/>
    <lineage>
        <taxon>Eukaryota</taxon>
        <taxon>Metazoa</taxon>
        <taxon>Ecdysozoa</taxon>
        <taxon>Arthropoda</taxon>
        <taxon>Hexapoda</taxon>
        <taxon>Insecta</taxon>
        <taxon>Pterygota</taxon>
        <taxon>Neoptera</taxon>
        <taxon>Endopterygota</taxon>
        <taxon>Lepidoptera</taxon>
        <taxon>Glossata</taxon>
        <taxon>Ditrysia</taxon>
        <taxon>Tineoidea</taxon>
        <taxon>Psychidae</taxon>
        <taxon>Oiketicinae</taxon>
        <taxon>Eumeta</taxon>
    </lineage>
</organism>
<evidence type="ECO:0000313" key="3">
    <source>
        <dbReference type="Proteomes" id="UP000299102"/>
    </source>
</evidence>
<gene>
    <name evidence="2" type="ORF">EVAR_46116_1</name>
</gene>
<keyword evidence="3" id="KW-1185">Reference proteome</keyword>
<sequence length="88" mass="9666">MERVAVLAYSHICTTLPYSHYYILMQAFAPYESLVDNGIDIESEAESSIGNGDQNRGRDGRRSRTGTKAEMKIVSGTAVENGRPGLEL</sequence>
<protein>
    <submittedName>
        <fullName evidence="2">Uncharacterized protein</fullName>
    </submittedName>
</protein>
<reference evidence="2 3" key="1">
    <citation type="journal article" date="2019" name="Commun. Biol.">
        <title>The bagworm genome reveals a unique fibroin gene that provides high tensile strength.</title>
        <authorList>
            <person name="Kono N."/>
            <person name="Nakamura H."/>
            <person name="Ohtoshi R."/>
            <person name="Tomita M."/>
            <person name="Numata K."/>
            <person name="Arakawa K."/>
        </authorList>
    </citation>
    <scope>NUCLEOTIDE SEQUENCE [LARGE SCALE GENOMIC DNA]</scope>
</reference>
<evidence type="ECO:0000313" key="2">
    <source>
        <dbReference type="EMBL" id="GBP65590.1"/>
    </source>
</evidence>